<organism evidence="1 2">
    <name type="scientific">Plasmopara halstedii</name>
    <name type="common">Downy mildew of sunflower</name>
    <dbReference type="NCBI Taxonomy" id="4781"/>
    <lineage>
        <taxon>Eukaryota</taxon>
        <taxon>Sar</taxon>
        <taxon>Stramenopiles</taxon>
        <taxon>Oomycota</taxon>
        <taxon>Peronosporomycetes</taxon>
        <taxon>Peronosporales</taxon>
        <taxon>Peronosporaceae</taxon>
        <taxon>Plasmopara</taxon>
    </lineage>
</organism>
<dbReference type="RefSeq" id="XP_024577892.1">
    <property type="nucleotide sequence ID" value="XM_024727301.1"/>
</dbReference>
<dbReference type="EMBL" id="CCYD01000553">
    <property type="protein sequence ID" value="CEG41523.1"/>
    <property type="molecule type" value="Genomic_DNA"/>
</dbReference>
<sequence length="70" mass="8334">MDRLPYQVWTERKFVLTSLKVFGCHAFVTVPKEKRSKIDARSLVSRDHRYNEVVVQDDNEETDEDPYNMT</sequence>
<dbReference type="OrthoDB" id="115473at2759"/>
<dbReference type="GeneID" id="36406919"/>
<accession>A0A0N7L5H9</accession>
<name>A0A0N7L5H9_PLAHL</name>
<reference evidence="2" key="1">
    <citation type="submission" date="2014-09" db="EMBL/GenBank/DDBJ databases">
        <authorList>
            <person name="Sharma Rahul"/>
            <person name="Thines Marco"/>
        </authorList>
    </citation>
    <scope>NUCLEOTIDE SEQUENCE [LARGE SCALE GENOMIC DNA]</scope>
</reference>
<proteinExistence type="predicted"/>
<dbReference type="AlphaFoldDB" id="A0A0N7L5H9"/>
<keyword evidence="2" id="KW-1185">Reference proteome</keyword>
<protein>
    <submittedName>
        <fullName evidence="1">TRANSPOSON TY4-H GAG POLYPROTEIN-RELATED</fullName>
    </submittedName>
</protein>
<dbReference type="Proteomes" id="UP000054928">
    <property type="component" value="Unassembled WGS sequence"/>
</dbReference>
<evidence type="ECO:0000313" key="1">
    <source>
        <dbReference type="EMBL" id="CEG41523.1"/>
    </source>
</evidence>
<evidence type="ECO:0000313" key="2">
    <source>
        <dbReference type="Proteomes" id="UP000054928"/>
    </source>
</evidence>